<evidence type="ECO:0000313" key="7">
    <source>
        <dbReference type="Proteomes" id="UP000598196"/>
    </source>
</evidence>
<keyword evidence="2" id="KW-0805">Transcription regulation</keyword>
<dbReference type="EMBL" id="BMLP01000010">
    <property type="protein sequence ID" value="GGO37822.1"/>
    <property type="molecule type" value="Genomic_DNA"/>
</dbReference>
<evidence type="ECO:0000256" key="2">
    <source>
        <dbReference type="ARBA" id="ARBA00023015"/>
    </source>
</evidence>
<dbReference type="GO" id="GO:0043565">
    <property type="term" value="F:sequence-specific DNA binding"/>
    <property type="evidence" value="ECO:0007669"/>
    <property type="project" value="TreeGrafter"/>
</dbReference>
<dbReference type="PRINTS" id="PR00039">
    <property type="entry name" value="HTHLYSR"/>
</dbReference>
<organism evidence="6 7">
    <name type="scientific">Gemmobacter aquaticus</name>
    <dbReference type="NCBI Taxonomy" id="490185"/>
    <lineage>
        <taxon>Bacteria</taxon>
        <taxon>Pseudomonadati</taxon>
        <taxon>Pseudomonadota</taxon>
        <taxon>Alphaproteobacteria</taxon>
        <taxon>Rhodobacterales</taxon>
        <taxon>Paracoccaceae</taxon>
        <taxon>Gemmobacter</taxon>
    </lineage>
</organism>
<dbReference type="Gene3D" id="3.40.190.10">
    <property type="entry name" value="Periplasmic binding protein-like II"/>
    <property type="match status" value="2"/>
</dbReference>
<gene>
    <name evidence="6" type="ORF">GCM10010991_34130</name>
</gene>
<comment type="similarity">
    <text evidence="1">Belongs to the LysR transcriptional regulatory family.</text>
</comment>
<protein>
    <submittedName>
        <fullName evidence="6">LysR family transcriptional regulator</fullName>
    </submittedName>
</protein>
<dbReference type="Gene3D" id="1.10.10.10">
    <property type="entry name" value="Winged helix-like DNA-binding domain superfamily/Winged helix DNA-binding domain"/>
    <property type="match status" value="1"/>
</dbReference>
<dbReference type="InterPro" id="IPR036388">
    <property type="entry name" value="WH-like_DNA-bd_sf"/>
</dbReference>
<dbReference type="SUPFAM" id="SSF53850">
    <property type="entry name" value="Periplasmic binding protein-like II"/>
    <property type="match status" value="1"/>
</dbReference>
<dbReference type="InterPro" id="IPR058163">
    <property type="entry name" value="LysR-type_TF_proteobact-type"/>
</dbReference>
<keyword evidence="3" id="KW-0238">DNA-binding</keyword>
<reference evidence="6 7" key="1">
    <citation type="journal article" date="2014" name="Int. J. Syst. Evol. Microbiol.">
        <title>Complete genome sequence of Corynebacterium casei LMG S-19264T (=DSM 44701T), isolated from a smear-ripened cheese.</title>
        <authorList>
            <consortium name="US DOE Joint Genome Institute (JGI-PGF)"/>
            <person name="Walter F."/>
            <person name="Albersmeier A."/>
            <person name="Kalinowski J."/>
            <person name="Ruckert C."/>
        </authorList>
    </citation>
    <scope>NUCLEOTIDE SEQUENCE [LARGE SCALE GENOMIC DNA]</scope>
    <source>
        <strain evidence="6 7">CGMCC 1.7029</strain>
    </source>
</reference>
<comment type="caution">
    <text evidence="6">The sequence shown here is derived from an EMBL/GenBank/DDBJ whole genome shotgun (WGS) entry which is preliminary data.</text>
</comment>
<proteinExistence type="inferred from homology"/>
<evidence type="ECO:0000256" key="3">
    <source>
        <dbReference type="ARBA" id="ARBA00023125"/>
    </source>
</evidence>
<dbReference type="OrthoDB" id="9813056at2"/>
<dbReference type="PANTHER" id="PTHR30537">
    <property type="entry name" value="HTH-TYPE TRANSCRIPTIONAL REGULATOR"/>
    <property type="match status" value="1"/>
</dbReference>
<dbReference type="NCBIfam" id="TIGR03418">
    <property type="entry name" value="chol_sulf_TF"/>
    <property type="match status" value="1"/>
</dbReference>
<dbReference type="SUPFAM" id="SSF46785">
    <property type="entry name" value="Winged helix' DNA-binding domain"/>
    <property type="match status" value="1"/>
</dbReference>
<accession>A0A917YM72</accession>
<evidence type="ECO:0000256" key="4">
    <source>
        <dbReference type="ARBA" id="ARBA00023163"/>
    </source>
</evidence>
<dbReference type="InterPro" id="IPR005119">
    <property type="entry name" value="LysR_subst-bd"/>
</dbReference>
<keyword evidence="7" id="KW-1185">Reference proteome</keyword>
<dbReference type="GO" id="GO:0006351">
    <property type="term" value="P:DNA-templated transcription"/>
    <property type="evidence" value="ECO:0007669"/>
    <property type="project" value="TreeGrafter"/>
</dbReference>
<evidence type="ECO:0000313" key="6">
    <source>
        <dbReference type="EMBL" id="GGO37822.1"/>
    </source>
</evidence>
<dbReference type="Pfam" id="PF03466">
    <property type="entry name" value="LysR_substrate"/>
    <property type="match status" value="1"/>
</dbReference>
<name>A0A917YM72_9RHOB</name>
<dbReference type="RefSeq" id="WP_146284259.1">
    <property type="nucleotide sequence ID" value="NZ_BMLP01000010.1"/>
</dbReference>
<evidence type="ECO:0000256" key="1">
    <source>
        <dbReference type="ARBA" id="ARBA00009437"/>
    </source>
</evidence>
<dbReference type="PANTHER" id="PTHR30537:SF26">
    <property type="entry name" value="GLYCINE CLEAVAGE SYSTEM TRANSCRIPTIONAL ACTIVATOR"/>
    <property type="match status" value="1"/>
</dbReference>
<evidence type="ECO:0000259" key="5">
    <source>
        <dbReference type="PROSITE" id="PS50931"/>
    </source>
</evidence>
<dbReference type="InterPro" id="IPR017786">
    <property type="entry name" value="TF_choline_sulphate-util"/>
</dbReference>
<dbReference type="AlphaFoldDB" id="A0A917YM72"/>
<keyword evidence="4" id="KW-0804">Transcription</keyword>
<dbReference type="Proteomes" id="UP000598196">
    <property type="component" value="Unassembled WGS sequence"/>
</dbReference>
<sequence>MRPVDLGWIRVFVEVGRLGNLSEAAARLNITQPAVSYQIRRAEAEFGCTLLRRRSRGVDLTPEGRALHDILSRSVMQVDDLAAALRSAPARRGLQLYTDYAFSSLWLMPRLHHFRAAFPGIELQIVAVQHVDAKALGEGEMAVVFGARSDLGPDAVQLMPEVVVPVCAPALRDGRAEGVLSDAPLVHLDALQQSVWFDWASYLRAHRPDRELARAKGEMRFNTYSLVIEAALAGQGVALGWRGLVDRLLVGGQLVEAGPELAMPDRGYFLVSRMPRDAGAEALWQWLLAEAEVPPCG</sequence>
<feature type="domain" description="HTH lysR-type" evidence="5">
    <location>
        <begin position="4"/>
        <end position="61"/>
    </location>
</feature>
<dbReference type="InterPro" id="IPR000847">
    <property type="entry name" value="LysR_HTH_N"/>
</dbReference>
<dbReference type="GO" id="GO:0003700">
    <property type="term" value="F:DNA-binding transcription factor activity"/>
    <property type="evidence" value="ECO:0007669"/>
    <property type="project" value="InterPro"/>
</dbReference>
<dbReference type="InterPro" id="IPR036390">
    <property type="entry name" value="WH_DNA-bd_sf"/>
</dbReference>
<dbReference type="Pfam" id="PF00126">
    <property type="entry name" value="HTH_1"/>
    <property type="match status" value="1"/>
</dbReference>
<dbReference type="PROSITE" id="PS50931">
    <property type="entry name" value="HTH_LYSR"/>
    <property type="match status" value="1"/>
</dbReference>